<accession>E6KVB1</accession>
<name>E6KVB1_9PAST</name>
<feature type="transmembrane region" description="Helical" evidence="1">
    <location>
        <begin position="6"/>
        <end position="24"/>
    </location>
</feature>
<sequence length="160" mass="18358">MPFITFLFAVFVFIYLELSLLVWLGSRLGILMLILLLIGSSLLGIVIIRVRGWYSLTRVKQQLTQGELPTDALFGSLRWLIAGILFVIPGFVTDILACVLLSPLGRYLVNTFIRSRFVFFQQNIFKTNRTFYSSQGNPPRDGEIFEAEFEKEADENKRLK</sequence>
<evidence type="ECO:0000313" key="2">
    <source>
        <dbReference type="EMBL" id="EFU68220.1"/>
    </source>
</evidence>
<organism evidence="2 3">
    <name type="scientific">Aggregatibacter segnis ATCC 33393</name>
    <dbReference type="NCBI Taxonomy" id="888057"/>
    <lineage>
        <taxon>Bacteria</taxon>
        <taxon>Pseudomonadati</taxon>
        <taxon>Pseudomonadota</taxon>
        <taxon>Gammaproteobacteria</taxon>
        <taxon>Pasteurellales</taxon>
        <taxon>Pasteurellaceae</taxon>
        <taxon>Aggregatibacter</taxon>
    </lineage>
</organism>
<keyword evidence="1" id="KW-0472">Membrane</keyword>
<feature type="transmembrane region" description="Helical" evidence="1">
    <location>
        <begin position="31"/>
        <end position="50"/>
    </location>
</feature>
<evidence type="ECO:0000313" key="3">
    <source>
        <dbReference type="Proteomes" id="UP000032871"/>
    </source>
</evidence>
<dbReference type="InterPro" id="IPR007313">
    <property type="entry name" value="FxsA"/>
</dbReference>
<dbReference type="PANTHER" id="PTHR35335:SF1">
    <property type="entry name" value="UPF0716 PROTEIN FXSA"/>
    <property type="match status" value="1"/>
</dbReference>
<dbReference type="PANTHER" id="PTHR35335">
    <property type="entry name" value="UPF0716 PROTEIN FXSA"/>
    <property type="match status" value="1"/>
</dbReference>
<dbReference type="Proteomes" id="UP000032871">
    <property type="component" value="Unassembled WGS sequence"/>
</dbReference>
<reference evidence="2 3" key="1">
    <citation type="submission" date="2010-12" db="EMBL/GenBank/DDBJ databases">
        <authorList>
            <person name="Muzny D."/>
            <person name="Qin X."/>
            <person name="Deng J."/>
            <person name="Jiang H."/>
            <person name="Liu Y."/>
            <person name="Qu J."/>
            <person name="Song X.-Z."/>
            <person name="Zhang L."/>
            <person name="Thornton R."/>
            <person name="Coyle M."/>
            <person name="Francisco L."/>
            <person name="Jackson L."/>
            <person name="Javaid M."/>
            <person name="Korchina V."/>
            <person name="Kovar C."/>
            <person name="Mata R."/>
            <person name="Mathew T."/>
            <person name="Ngo R."/>
            <person name="Nguyen L."/>
            <person name="Nguyen N."/>
            <person name="Okwuonu G."/>
            <person name="Ongeri F."/>
            <person name="Pham C."/>
            <person name="Simmons D."/>
            <person name="Wilczek-Boney K."/>
            <person name="Hale W."/>
            <person name="Jakkamsetti A."/>
            <person name="Pham P."/>
            <person name="Ruth R."/>
            <person name="San Lucas F."/>
            <person name="Warren J."/>
            <person name="Zhang J."/>
            <person name="Zhao Z."/>
            <person name="Zhou C."/>
            <person name="Zhu D."/>
            <person name="Lee S."/>
            <person name="Bess C."/>
            <person name="Blankenburg K."/>
            <person name="Forbes L."/>
            <person name="Fu Q."/>
            <person name="Gubbala S."/>
            <person name="Hirani K."/>
            <person name="Jayaseelan J.C."/>
            <person name="Lara F."/>
            <person name="Munidasa M."/>
            <person name="Palculict T."/>
            <person name="Patil S."/>
            <person name="Pu L.-L."/>
            <person name="Saada N."/>
            <person name="Tang L."/>
            <person name="Weissenberger G."/>
            <person name="Zhu Y."/>
            <person name="Hemphill L."/>
            <person name="Shang Y."/>
            <person name="Youmans B."/>
            <person name="Ayvaz T."/>
            <person name="Ross M."/>
            <person name="Santibanez J."/>
            <person name="Aqrawi P."/>
            <person name="Gross S."/>
            <person name="Joshi V."/>
            <person name="Fowler G."/>
            <person name="Nazareth L."/>
            <person name="Reid J."/>
            <person name="Worley K."/>
            <person name="Petrosino J."/>
            <person name="Highlander S."/>
            <person name="Gibbs R."/>
        </authorList>
    </citation>
    <scope>NUCLEOTIDE SEQUENCE [LARGE SCALE GENOMIC DNA]</scope>
    <source>
        <strain evidence="2 3">ATCC 33393</strain>
    </source>
</reference>
<dbReference type="GO" id="GO:0016020">
    <property type="term" value="C:membrane"/>
    <property type="evidence" value="ECO:0007669"/>
    <property type="project" value="InterPro"/>
</dbReference>
<feature type="transmembrane region" description="Helical" evidence="1">
    <location>
        <begin position="79"/>
        <end position="104"/>
    </location>
</feature>
<dbReference type="STRING" id="739.GCA_001059425_01813"/>
<dbReference type="Pfam" id="PF04186">
    <property type="entry name" value="FxsA"/>
    <property type="match status" value="1"/>
</dbReference>
<gene>
    <name evidence="2" type="primary">fxsA</name>
    <name evidence="2" type="ORF">HMPREF9064_0093</name>
</gene>
<comment type="caution">
    <text evidence="2">The sequence shown here is derived from an EMBL/GenBank/DDBJ whole genome shotgun (WGS) entry which is preliminary data.</text>
</comment>
<keyword evidence="1" id="KW-1133">Transmembrane helix</keyword>
<dbReference type="NCBIfam" id="NF008528">
    <property type="entry name" value="PRK11463.1-2"/>
    <property type="match status" value="1"/>
</dbReference>
<protein>
    <submittedName>
        <fullName evidence="2">FxsA cytoplasmic membrane protein (Suppressor of F exclusion of phage T7)</fullName>
    </submittedName>
</protein>
<dbReference type="RefSeq" id="WP_005715712.1">
    <property type="nucleotide sequence ID" value="NZ_GL622200.1"/>
</dbReference>
<evidence type="ECO:0000256" key="1">
    <source>
        <dbReference type="SAM" id="Phobius"/>
    </source>
</evidence>
<proteinExistence type="predicted"/>
<dbReference type="EMBL" id="AEPS01000002">
    <property type="protein sequence ID" value="EFU68220.1"/>
    <property type="molecule type" value="Genomic_DNA"/>
</dbReference>
<dbReference type="OrthoDB" id="9792788at2"/>
<dbReference type="AlphaFoldDB" id="E6KVB1"/>
<keyword evidence="1" id="KW-0812">Transmembrane</keyword>
<keyword evidence="3" id="KW-1185">Reference proteome</keyword>
<dbReference type="HOGENOM" id="CLU_085083_0_2_6"/>
<dbReference type="GeneID" id="60799501"/>